<name>A0A443NHJ1_9MAGN</name>
<sequence>MVRGDTDSSPSINKMEAPMAPPPLVNRTSNHRPSMEGSRGYSCVSTETRDLWDRLFDQGYQADVLINTINGGVIHAHSIILGMASPVLKNMLNQSKGRKRSITIRGVPHQAVQAFIRFIYSSKYEQEEMNRFVLHLMVLSHVFMIPSLKLECMRKLEKGMLTTDNVVDIFQLAKLCDTPRLSLICQRLIINNFKVVNASEGWKIMKQSNPNLEKELIELLVEANSRKEERTKKQEERKIYQRLYEAMEAIVHICRDGCRTIGPHDKVLKGNGAPCNFPACKGLESLIRHFAGCKNRVSGGCTHCKRMWQILELHSRICAESNLCKVPLCSHFKEKMQQQYKKDEEKWKLLVIKVVAAKNIAQTSTFPHLIAISA</sequence>
<dbReference type="AlphaFoldDB" id="A0A443NHJ1"/>
<dbReference type="Pfam" id="PF00651">
    <property type="entry name" value="BTB"/>
    <property type="match status" value="1"/>
</dbReference>
<evidence type="ECO:0000256" key="1">
    <source>
        <dbReference type="ARBA" id="ARBA00004906"/>
    </source>
</evidence>
<comment type="pathway">
    <text evidence="1">Protein modification; protein ubiquitination.</text>
</comment>
<evidence type="ECO:0000256" key="4">
    <source>
        <dbReference type="ARBA" id="ARBA00022786"/>
    </source>
</evidence>
<feature type="domain" description="BTB" evidence="7">
    <location>
        <begin position="62"/>
        <end position="128"/>
    </location>
</feature>
<dbReference type="GO" id="GO:0042542">
    <property type="term" value="P:response to hydrogen peroxide"/>
    <property type="evidence" value="ECO:0007669"/>
    <property type="project" value="UniProtKB-ARBA"/>
</dbReference>
<dbReference type="PANTHER" id="PTHR46287:SF11">
    <property type="entry name" value="BTB_POZ AND TAZ DOMAIN-CONTAINING PROTEIN 4"/>
    <property type="match status" value="1"/>
</dbReference>
<dbReference type="InterPro" id="IPR000197">
    <property type="entry name" value="Znf_TAZ"/>
</dbReference>
<dbReference type="SUPFAM" id="SSF57933">
    <property type="entry name" value="TAZ domain"/>
    <property type="match status" value="1"/>
</dbReference>
<feature type="domain" description="TAZ-type" evidence="8">
    <location>
        <begin position="233"/>
        <end position="332"/>
    </location>
</feature>
<feature type="region of interest" description="Disordered" evidence="6">
    <location>
        <begin position="1"/>
        <end position="41"/>
    </location>
</feature>
<dbReference type="Gene3D" id="3.30.710.10">
    <property type="entry name" value="Potassium Channel Kv1.1, Chain A"/>
    <property type="match status" value="1"/>
</dbReference>
<dbReference type="SMART" id="SM00551">
    <property type="entry name" value="ZnF_TAZ"/>
    <property type="match status" value="1"/>
</dbReference>
<keyword evidence="10" id="KW-1185">Reference proteome</keyword>
<dbReference type="InterPro" id="IPR000210">
    <property type="entry name" value="BTB/POZ_dom"/>
</dbReference>
<gene>
    <name evidence="9" type="ORF">CKAN_00648800</name>
</gene>
<dbReference type="InterPro" id="IPR035898">
    <property type="entry name" value="TAZ_dom_sf"/>
</dbReference>
<dbReference type="FunFam" id="1.25.40.420:FF:000012">
    <property type="entry name" value="BTB/POZ and TAZ domain-containing protein 2"/>
    <property type="match status" value="1"/>
</dbReference>
<dbReference type="InterPro" id="IPR011333">
    <property type="entry name" value="SKP1/BTB/POZ_sf"/>
</dbReference>
<dbReference type="FunFam" id="1.20.1020.10:FF:000004">
    <property type="entry name" value="BTB/POZ and TAZ domain-containing protein 2"/>
    <property type="match status" value="1"/>
</dbReference>
<evidence type="ECO:0000256" key="5">
    <source>
        <dbReference type="ARBA" id="ARBA00022833"/>
    </source>
</evidence>
<proteinExistence type="predicted"/>
<dbReference type="PROSITE" id="PS50134">
    <property type="entry name" value="ZF_TAZ"/>
    <property type="match status" value="1"/>
</dbReference>
<comment type="caution">
    <text evidence="9">The sequence shown here is derived from an EMBL/GenBank/DDBJ whole genome shotgun (WGS) entry which is preliminary data.</text>
</comment>
<evidence type="ECO:0000256" key="3">
    <source>
        <dbReference type="ARBA" id="ARBA00022771"/>
    </source>
</evidence>
<dbReference type="SMART" id="SM00225">
    <property type="entry name" value="BTB"/>
    <property type="match status" value="1"/>
</dbReference>
<dbReference type="GO" id="GO:0006355">
    <property type="term" value="P:regulation of DNA-templated transcription"/>
    <property type="evidence" value="ECO:0007669"/>
    <property type="project" value="UniProtKB-ARBA"/>
</dbReference>
<evidence type="ECO:0000256" key="2">
    <source>
        <dbReference type="ARBA" id="ARBA00022723"/>
    </source>
</evidence>
<dbReference type="Proteomes" id="UP000283530">
    <property type="component" value="Unassembled WGS sequence"/>
</dbReference>
<evidence type="ECO:0000313" key="10">
    <source>
        <dbReference type="Proteomes" id="UP000283530"/>
    </source>
</evidence>
<dbReference type="GO" id="GO:0009725">
    <property type="term" value="P:response to hormone"/>
    <property type="evidence" value="ECO:0007669"/>
    <property type="project" value="UniProtKB-ARBA"/>
</dbReference>
<reference evidence="9 10" key="1">
    <citation type="journal article" date="2019" name="Nat. Plants">
        <title>Stout camphor tree genome fills gaps in understanding of flowering plant genome evolution.</title>
        <authorList>
            <person name="Chaw S.M."/>
            <person name="Liu Y.C."/>
            <person name="Wu Y.W."/>
            <person name="Wang H.Y."/>
            <person name="Lin C.I."/>
            <person name="Wu C.S."/>
            <person name="Ke H.M."/>
            <person name="Chang L.Y."/>
            <person name="Hsu C.Y."/>
            <person name="Yang H.T."/>
            <person name="Sudianto E."/>
            <person name="Hsu M.H."/>
            <person name="Wu K.P."/>
            <person name="Wang L.N."/>
            <person name="Leebens-Mack J.H."/>
            <person name="Tsai I.J."/>
        </authorList>
    </citation>
    <scope>NUCLEOTIDE SEQUENCE [LARGE SCALE GENOMIC DNA]</scope>
    <source>
        <strain evidence="10">cv. Chaw 1501</strain>
        <tissue evidence="9">Young leaves</tissue>
    </source>
</reference>
<keyword evidence="3" id="KW-0863">Zinc-finger</keyword>
<dbReference type="SUPFAM" id="SSF54695">
    <property type="entry name" value="POZ domain"/>
    <property type="match status" value="1"/>
</dbReference>
<keyword evidence="5" id="KW-0862">Zinc</keyword>
<organism evidence="9 10">
    <name type="scientific">Cinnamomum micranthum f. kanehirae</name>
    <dbReference type="NCBI Taxonomy" id="337451"/>
    <lineage>
        <taxon>Eukaryota</taxon>
        <taxon>Viridiplantae</taxon>
        <taxon>Streptophyta</taxon>
        <taxon>Embryophyta</taxon>
        <taxon>Tracheophyta</taxon>
        <taxon>Spermatophyta</taxon>
        <taxon>Magnoliopsida</taxon>
        <taxon>Magnoliidae</taxon>
        <taxon>Laurales</taxon>
        <taxon>Lauraceae</taxon>
        <taxon>Cinnamomum</taxon>
    </lineage>
</organism>
<keyword evidence="4" id="KW-0833">Ubl conjugation pathway</keyword>
<dbReference type="GO" id="GO:0005516">
    <property type="term" value="F:calmodulin binding"/>
    <property type="evidence" value="ECO:0007669"/>
    <property type="project" value="UniProtKB-ARBA"/>
</dbReference>
<dbReference type="InterPro" id="IPR044513">
    <property type="entry name" value="BT1/2/3/4/5"/>
</dbReference>
<dbReference type="OrthoDB" id="6359816at2759"/>
<evidence type="ECO:0000259" key="8">
    <source>
        <dbReference type="PROSITE" id="PS50134"/>
    </source>
</evidence>
<dbReference type="GO" id="GO:0008270">
    <property type="term" value="F:zinc ion binding"/>
    <property type="evidence" value="ECO:0007669"/>
    <property type="project" value="UniProtKB-KW"/>
</dbReference>
<dbReference type="Gene3D" id="1.20.1020.10">
    <property type="entry name" value="TAZ domain"/>
    <property type="match status" value="1"/>
</dbReference>
<keyword evidence="2" id="KW-0479">Metal-binding</keyword>
<dbReference type="PROSITE" id="PS50097">
    <property type="entry name" value="BTB"/>
    <property type="match status" value="1"/>
</dbReference>
<dbReference type="PANTHER" id="PTHR46287">
    <property type="entry name" value="BTB/POZ AND TAZ DOMAIN-CONTAINING PROTEIN 3-RELATED"/>
    <property type="match status" value="1"/>
</dbReference>
<dbReference type="Gene3D" id="1.25.40.420">
    <property type="match status" value="1"/>
</dbReference>
<evidence type="ECO:0000259" key="7">
    <source>
        <dbReference type="PROSITE" id="PS50097"/>
    </source>
</evidence>
<evidence type="ECO:0000313" key="9">
    <source>
        <dbReference type="EMBL" id="RWR77983.1"/>
    </source>
</evidence>
<accession>A0A443NHJ1</accession>
<evidence type="ECO:0000256" key="6">
    <source>
        <dbReference type="SAM" id="MobiDB-lite"/>
    </source>
</evidence>
<dbReference type="Pfam" id="PF02135">
    <property type="entry name" value="zf-TAZ"/>
    <property type="match status" value="1"/>
</dbReference>
<dbReference type="GO" id="GO:0009751">
    <property type="term" value="P:response to salicylic acid"/>
    <property type="evidence" value="ECO:0007669"/>
    <property type="project" value="UniProtKB-ARBA"/>
</dbReference>
<protein>
    <submittedName>
        <fullName evidence="9">Zinc finger protein</fullName>
    </submittedName>
</protein>
<dbReference type="STRING" id="337451.A0A443NHJ1"/>
<dbReference type="CDD" id="cd14733">
    <property type="entry name" value="BACK"/>
    <property type="match status" value="1"/>
</dbReference>
<dbReference type="EMBL" id="QPKB01000002">
    <property type="protein sequence ID" value="RWR77983.1"/>
    <property type="molecule type" value="Genomic_DNA"/>
</dbReference>